<dbReference type="EMBL" id="RXHU01000030">
    <property type="protein sequence ID" value="RTE09588.1"/>
    <property type="molecule type" value="Genomic_DNA"/>
</dbReference>
<evidence type="ECO:0000259" key="23">
    <source>
        <dbReference type="PROSITE" id="PS50112"/>
    </source>
</evidence>
<dbReference type="InterPro" id="IPR003661">
    <property type="entry name" value="HisK_dim/P_dom"/>
</dbReference>
<dbReference type="FunFam" id="1.10.287.130:FF:000002">
    <property type="entry name" value="Two-component osmosensing histidine kinase"/>
    <property type="match status" value="1"/>
</dbReference>
<comment type="subcellular location">
    <subcellularLocation>
        <location evidence="2">Cell membrane</location>
        <topology evidence="2">Multi-pass membrane protein</topology>
    </subcellularLocation>
</comment>
<dbReference type="PROSITE" id="PS50109">
    <property type="entry name" value="HIS_KIN"/>
    <property type="match status" value="1"/>
</dbReference>
<dbReference type="PANTHER" id="PTHR45339:SF1">
    <property type="entry name" value="HYBRID SIGNAL TRANSDUCTION HISTIDINE KINASE J"/>
    <property type="match status" value="1"/>
</dbReference>
<keyword evidence="13" id="KW-0902">Two-component regulatory system</keyword>
<dbReference type="InterPro" id="IPR013656">
    <property type="entry name" value="PAS_4"/>
</dbReference>
<evidence type="ECO:0000256" key="5">
    <source>
        <dbReference type="ARBA" id="ARBA00022475"/>
    </source>
</evidence>
<evidence type="ECO:0000256" key="10">
    <source>
        <dbReference type="ARBA" id="ARBA00022777"/>
    </source>
</evidence>
<feature type="modified residue" description="Phosphohistidine" evidence="18">
    <location>
        <position position="1038"/>
    </location>
</feature>
<evidence type="ECO:0000259" key="25">
    <source>
        <dbReference type="PROSITE" id="PS50894"/>
    </source>
</evidence>
<dbReference type="InterPro" id="IPR004358">
    <property type="entry name" value="Sig_transdc_His_kin-like_C"/>
</dbReference>
<dbReference type="CDD" id="cd00082">
    <property type="entry name" value="HisKA"/>
    <property type="match status" value="1"/>
</dbReference>
<feature type="transmembrane region" description="Helical" evidence="20">
    <location>
        <begin position="68"/>
        <end position="96"/>
    </location>
</feature>
<keyword evidence="5" id="KW-1003">Cell membrane</keyword>
<dbReference type="Pfam" id="PF00072">
    <property type="entry name" value="Response_reg"/>
    <property type="match status" value="2"/>
</dbReference>
<evidence type="ECO:0000256" key="13">
    <source>
        <dbReference type="ARBA" id="ARBA00023012"/>
    </source>
</evidence>
<evidence type="ECO:0000256" key="4">
    <source>
        <dbReference type="ARBA" id="ARBA00012438"/>
    </source>
</evidence>
<organism evidence="26 27">
    <name type="scientific">Paenibacillus whitsoniae</name>
    <dbReference type="NCBI Taxonomy" id="2496558"/>
    <lineage>
        <taxon>Bacteria</taxon>
        <taxon>Bacillati</taxon>
        <taxon>Bacillota</taxon>
        <taxon>Bacilli</taxon>
        <taxon>Bacillales</taxon>
        <taxon>Paenibacillaceae</taxon>
        <taxon>Paenibacillus</taxon>
    </lineage>
</organism>
<comment type="similarity">
    <text evidence="3">In the N-terminal section; belongs to the phytochrome family.</text>
</comment>
<dbReference type="Pfam" id="PF07694">
    <property type="entry name" value="5TM-5TMR_LYT"/>
    <property type="match status" value="1"/>
</dbReference>
<keyword evidence="10" id="KW-0418">Kinase</keyword>
<feature type="modified residue" description="4-aspartylphosphate" evidence="19">
    <location>
        <position position="892"/>
    </location>
</feature>
<dbReference type="PROSITE" id="PS50110">
    <property type="entry name" value="RESPONSE_REGULATORY"/>
    <property type="match status" value="2"/>
</dbReference>
<dbReference type="CDD" id="cd17546">
    <property type="entry name" value="REC_hyHK_CKI1_RcsC-like"/>
    <property type="match status" value="1"/>
</dbReference>
<feature type="domain" description="Response regulatory" evidence="22">
    <location>
        <begin position="695"/>
        <end position="817"/>
    </location>
</feature>
<evidence type="ECO:0000259" key="21">
    <source>
        <dbReference type="PROSITE" id="PS50109"/>
    </source>
</evidence>
<dbReference type="PANTHER" id="PTHR45339">
    <property type="entry name" value="HYBRID SIGNAL TRANSDUCTION HISTIDINE KINASE J"/>
    <property type="match status" value="1"/>
</dbReference>
<dbReference type="SMART" id="SM00086">
    <property type="entry name" value="PAC"/>
    <property type="match status" value="2"/>
</dbReference>
<dbReference type="Pfam" id="PF08448">
    <property type="entry name" value="PAS_4"/>
    <property type="match status" value="1"/>
</dbReference>
<dbReference type="SMART" id="SM00387">
    <property type="entry name" value="HATPase_c"/>
    <property type="match status" value="1"/>
</dbReference>
<dbReference type="Gene3D" id="1.20.120.160">
    <property type="entry name" value="HPT domain"/>
    <property type="match status" value="1"/>
</dbReference>
<dbReference type="SUPFAM" id="SSF52172">
    <property type="entry name" value="CheY-like"/>
    <property type="match status" value="2"/>
</dbReference>
<dbReference type="Gene3D" id="1.10.287.130">
    <property type="match status" value="1"/>
</dbReference>
<dbReference type="InterPro" id="IPR035965">
    <property type="entry name" value="PAS-like_dom_sf"/>
</dbReference>
<feature type="domain" description="Response regulatory" evidence="22">
    <location>
        <begin position="843"/>
        <end position="959"/>
    </location>
</feature>
<dbReference type="Gene3D" id="3.40.50.2300">
    <property type="match status" value="2"/>
</dbReference>
<evidence type="ECO:0000256" key="19">
    <source>
        <dbReference type="PROSITE-ProRule" id="PRU00169"/>
    </source>
</evidence>
<keyword evidence="6 19" id="KW-0597">Phosphoprotein</keyword>
<dbReference type="InterPro" id="IPR000014">
    <property type="entry name" value="PAS"/>
</dbReference>
<dbReference type="Pfam" id="PF01627">
    <property type="entry name" value="Hpt"/>
    <property type="match status" value="1"/>
</dbReference>
<keyword evidence="11" id="KW-0067">ATP-binding</keyword>
<evidence type="ECO:0000256" key="7">
    <source>
        <dbReference type="ARBA" id="ARBA00022679"/>
    </source>
</evidence>
<keyword evidence="9" id="KW-0547">Nucleotide-binding</keyword>
<dbReference type="OrthoDB" id="9809348at2"/>
<dbReference type="CDD" id="cd00130">
    <property type="entry name" value="PAS"/>
    <property type="match status" value="1"/>
</dbReference>
<dbReference type="GO" id="GO:0000155">
    <property type="term" value="F:phosphorelay sensor kinase activity"/>
    <property type="evidence" value="ECO:0007669"/>
    <property type="project" value="InterPro"/>
</dbReference>
<dbReference type="SUPFAM" id="SSF47226">
    <property type="entry name" value="Histidine-containing phosphotransfer domain, HPT domain"/>
    <property type="match status" value="1"/>
</dbReference>
<evidence type="ECO:0000256" key="17">
    <source>
        <dbReference type="ARBA" id="ARBA00074306"/>
    </source>
</evidence>
<dbReference type="InterPro" id="IPR005467">
    <property type="entry name" value="His_kinase_dom"/>
</dbReference>
<feature type="transmembrane region" description="Helical" evidence="20">
    <location>
        <begin position="102"/>
        <end position="123"/>
    </location>
</feature>
<dbReference type="PROSITE" id="PS50112">
    <property type="entry name" value="PAS"/>
    <property type="match status" value="1"/>
</dbReference>
<feature type="domain" description="Histidine kinase" evidence="21">
    <location>
        <begin position="450"/>
        <end position="674"/>
    </location>
</feature>
<dbReference type="GO" id="GO:0005524">
    <property type="term" value="F:ATP binding"/>
    <property type="evidence" value="ECO:0007669"/>
    <property type="project" value="UniProtKB-KW"/>
</dbReference>
<dbReference type="SUPFAM" id="SSF47384">
    <property type="entry name" value="Homodimeric domain of signal transducing histidine kinase"/>
    <property type="match status" value="1"/>
</dbReference>
<comment type="caution">
    <text evidence="26">The sequence shown here is derived from an EMBL/GenBank/DDBJ whole genome shotgun (WGS) entry which is preliminary data.</text>
</comment>
<evidence type="ECO:0000256" key="14">
    <source>
        <dbReference type="ARBA" id="ARBA00023136"/>
    </source>
</evidence>
<dbReference type="EC" id="2.7.13.3" evidence="4"/>
<dbReference type="InterPro" id="IPR008207">
    <property type="entry name" value="Sig_transdc_His_kin_Hpt_dom"/>
</dbReference>
<gene>
    <name evidence="26" type="ORF">EJQ19_11595</name>
</gene>
<feature type="domain" description="PAS" evidence="23">
    <location>
        <begin position="315"/>
        <end position="385"/>
    </location>
</feature>
<evidence type="ECO:0000256" key="12">
    <source>
        <dbReference type="ARBA" id="ARBA00022989"/>
    </source>
</evidence>
<comment type="subunit">
    <text evidence="15">At low DSF concentrations, interacts with RpfF.</text>
</comment>
<dbReference type="InterPro" id="IPR000700">
    <property type="entry name" value="PAS-assoc_C"/>
</dbReference>
<evidence type="ECO:0000313" key="27">
    <source>
        <dbReference type="Proteomes" id="UP000276128"/>
    </source>
</evidence>
<dbReference type="SMART" id="SM00448">
    <property type="entry name" value="REC"/>
    <property type="match status" value="2"/>
</dbReference>
<reference evidence="26 27" key="1">
    <citation type="submission" date="2018-12" db="EMBL/GenBank/DDBJ databases">
        <title>Bacillus ochoae sp. nov., Paenibacillus whitsoniae sp. nov., Paenibacillus spiritus sp. nov. Isolated from the Mars Exploration Rover during spacecraft assembly.</title>
        <authorList>
            <person name="Seuylemezian A."/>
            <person name="Vaishampayan P."/>
        </authorList>
    </citation>
    <scope>NUCLEOTIDE SEQUENCE [LARGE SCALE GENOMIC DNA]</scope>
    <source>
        <strain evidence="26 27">MER 54</strain>
    </source>
</reference>
<dbReference type="InterPro" id="IPR003594">
    <property type="entry name" value="HATPase_dom"/>
</dbReference>
<dbReference type="RefSeq" id="WP_126141386.1">
    <property type="nucleotide sequence ID" value="NZ_RXHU01000030.1"/>
</dbReference>
<feature type="domain" description="HPt" evidence="25">
    <location>
        <begin position="999"/>
        <end position="1096"/>
    </location>
</feature>
<dbReference type="PRINTS" id="PR00344">
    <property type="entry name" value="BCTRLSENSOR"/>
</dbReference>
<keyword evidence="8 20" id="KW-0812">Transmembrane</keyword>
<dbReference type="AlphaFoldDB" id="A0A430JEX3"/>
<dbReference type="CDD" id="cd16922">
    <property type="entry name" value="HATPase_EvgS-ArcB-TorS-like"/>
    <property type="match status" value="1"/>
</dbReference>
<evidence type="ECO:0000259" key="22">
    <source>
        <dbReference type="PROSITE" id="PS50110"/>
    </source>
</evidence>
<feature type="domain" description="PAC" evidence="24">
    <location>
        <begin position="388"/>
        <end position="440"/>
    </location>
</feature>
<evidence type="ECO:0000256" key="11">
    <source>
        <dbReference type="ARBA" id="ARBA00022840"/>
    </source>
</evidence>
<feature type="transmembrane region" description="Helical" evidence="20">
    <location>
        <begin position="130"/>
        <end position="151"/>
    </location>
</feature>
<dbReference type="Proteomes" id="UP000276128">
    <property type="component" value="Unassembled WGS sequence"/>
</dbReference>
<dbReference type="InterPro" id="IPR001789">
    <property type="entry name" value="Sig_transdc_resp-reg_receiver"/>
</dbReference>
<dbReference type="InterPro" id="IPR011620">
    <property type="entry name" value="Sig_transdc_His_kinase_LytS_TM"/>
</dbReference>
<keyword evidence="27" id="KW-1185">Reference proteome</keyword>
<dbReference type="Gene3D" id="3.30.565.10">
    <property type="entry name" value="Histidine kinase-like ATPase, C-terminal domain"/>
    <property type="match status" value="1"/>
</dbReference>
<dbReference type="InterPro" id="IPR036097">
    <property type="entry name" value="HisK_dim/P_sf"/>
</dbReference>
<feature type="transmembrane region" description="Helical" evidence="20">
    <location>
        <begin position="5"/>
        <end position="26"/>
    </location>
</feature>
<accession>A0A430JEX3</accession>
<dbReference type="FunFam" id="3.30.565.10:FF:000010">
    <property type="entry name" value="Sensor histidine kinase RcsC"/>
    <property type="match status" value="1"/>
</dbReference>
<evidence type="ECO:0000256" key="6">
    <source>
        <dbReference type="ARBA" id="ARBA00022553"/>
    </source>
</evidence>
<evidence type="ECO:0000256" key="8">
    <source>
        <dbReference type="ARBA" id="ARBA00022692"/>
    </source>
</evidence>
<dbReference type="InterPro" id="IPR011006">
    <property type="entry name" value="CheY-like_superfamily"/>
</dbReference>
<comment type="catalytic activity">
    <reaction evidence="1">
        <text>ATP + protein L-histidine = ADP + protein N-phospho-L-histidine.</text>
        <dbReference type="EC" id="2.7.13.3"/>
    </reaction>
</comment>
<dbReference type="PROSITE" id="PS50113">
    <property type="entry name" value="PAC"/>
    <property type="match status" value="1"/>
</dbReference>
<feature type="transmembrane region" description="Helical" evidence="20">
    <location>
        <begin position="38"/>
        <end position="61"/>
    </location>
</feature>
<evidence type="ECO:0000256" key="1">
    <source>
        <dbReference type="ARBA" id="ARBA00000085"/>
    </source>
</evidence>
<evidence type="ECO:0000256" key="15">
    <source>
        <dbReference type="ARBA" id="ARBA00064003"/>
    </source>
</evidence>
<evidence type="ECO:0000256" key="16">
    <source>
        <dbReference type="ARBA" id="ARBA00068150"/>
    </source>
</evidence>
<evidence type="ECO:0000313" key="26">
    <source>
        <dbReference type="EMBL" id="RTE09588.1"/>
    </source>
</evidence>
<evidence type="ECO:0000256" key="2">
    <source>
        <dbReference type="ARBA" id="ARBA00004651"/>
    </source>
</evidence>
<name>A0A430JEX3_9BACL</name>
<evidence type="ECO:0000256" key="9">
    <source>
        <dbReference type="ARBA" id="ARBA00022741"/>
    </source>
</evidence>
<evidence type="ECO:0000256" key="20">
    <source>
        <dbReference type="SAM" id="Phobius"/>
    </source>
</evidence>
<dbReference type="SUPFAM" id="SSF55874">
    <property type="entry name" value="ATPase domain of HSP90 chaperone/DNA topoisomerase II/histidine kinase"/>
    <property type="match status" value="1"/>
</dbReference>
<dbReference type="Gene3D" id="3.30.450.20">
    <property type="entry name" value="PAS domain"/>
    <property type="match status" value="2"/>
</dbReference>
<sequence length="1096" mass="121159">MVRDLVNNFSILAVFIFVSMQVFYSARVQASAKWKQQVGLGLVHGLFGTLLAYLGVVVSFGHIMDLKAIAIIMATFMGGAPAGLIATITIIVGRFVMDPSSLLRVAILGFLIFAGCIIIDAVVKSYWKKWVLLTLCPIVVLFVDMTVIFHVPFQELVLPMLLLHAAGGLFAAGLIRYFLRAEQLKRQVVYAQQELVEVLRMQPGLTFKLECIDGDPVYTMIDGQLLTQLGLQPVDYLHKKVEHLPHFPEETASFLKEKYEKAIRGEAVVYETDFRGRTLLTTLQPVNNGGKVEVIIGSTTDITERKAAELLIQESEERYRILVENSHEGIMSFTTEGVLASVNVSAPFMKYTSLERLIGKRLSALLQPDERLIWDKNFNEALQSDHNVPFELSVLFKDGITRNYHITLSAYHHADGRVKGIVGTVHDLTEVRMRMAADQANQAKSQFIAKMSHEIRTPLNGIIGLTQLLGKTPLSVHQRDYLNNITYSSQTLLGIINDVLDFSKVEAGKIEVERISFDLDEMLKELSRVCSVLTESRPIELIFSTAAGMPRHVLGDPLRLKQVLLNLCSNAIKFTRTGYVMLQVELAEPAAHFAGDIQLTFSVVDSGIGISADRLNVIFEPFSQAAGSTSREYGGTGLGLTISKHLISLMGGDLQAESVIGQGSRFSFTLPFQTVVPHDLEDWTLGPDEQPELYRVLLAEDHPLMSGALQDTMESFEMVVTAVSSWSALSQKLMEAEEGRERYDCLLLDMECDDMYGVETWQSFLQGLNRAASKVICLTSSMGKEELLGLSKAEWPDAILVKPVSRLELHQTLAALFHPKDAEPMENSGKLPAPIFEGNQTVSLLLVEDNEINQQVAKELLEERGYRVAIADNGQAAIELLEHGDFSLVLMDIHMPMMDGVEATKYLRQTAQFAGLPIIGLTANAAKEDHEYYLQIGMNDVISKPLDVKQLYSAVNKWSGQTHASGAAADRGLEPEPGSYYKGIAAIDWREALARVEGKVSILTTMLGMFKKNYADFAEQLLIQHHRGDEAAVKRAVHTLIGVAGSISAGRLREAALALEQQILQGENLLEGLAQVADEIVRITVHIPDEPAVVAE</sequence>
<evidence type="ECO:0000259" key="24">
    <source>
        <dbReference type="PROSITE" id="PS50113"/>
    </source>
</evidence>
<keyword evidence="14 20" id="KW-0472">Membrane</keyword>
<protein>
    <recommendedName>
        <fullName evidence="17">Circadian input-output histidine kinase CikA</fullName>
        <ecNumber evidence="4">2.7.13.3</ecNumber>
    </recommendedName>
    <alternativeName>
        <fullName evidence="16">Sensory/regulatory protein RpfC</fullName>
    </alternativeName>
</protein>
<dbReference type="SMART" id="SM00388">
    <property type="entry name" value="HisKA"/>
    <property type="match status" value="1"/>
</dbReference>
<dbReference type="SUPFAM" id="SSF55785">
    <property type="entry name" value="PYP-like sensor domain (PAS domain)"/>
    <property type="match status" value="2"/>
</dbReference>
<keyword evidence="7" id="KW-0808">Transferase</keyword>
<proteinExistence type="inferred from homology"/>
<dbReference type="Pfam" id="PF02518">
    <property type="entry name" value="HATPase_c"/>
    <property type="match status" value="1"/>
</dbReference>
<dbReference type="InterPro" id="IPR001610">
    <property type="entry name" value="PAC"/>
</dbReference>
<keyword evidence="12 20" id="KW-1133">Transmembrane helix</keyword>
<dbReference type="NCBIfam" id="TIGR00229">
    <property type="entry name" value="sensory_box"/>
    <property type="match status" value="1"/>
</dbReference>
<dbReference type="PROSITE" id="PS50894">
    <property type="entry name" value="HPT"/>
    <property type="match status" value="1"/>
</dbReference>
<dbReference type="GO" id="GO:0005886">
    <property type="term" value="C:plasma membrane"/>
    <property type="evidence" value="ECO:0007669"/>
    <property type="project" value="UniProtKB-SubCell"/>
</dbReference>
<dbReference type="InterPro" id="IPR036890">
    <property type="entry name" value="HATPase_C_sf"/>
</dbReference>
<evidence type="ECO:0000256" key="18">
    <source>
        <dbReference type="PROSITE-ProRule" id="PRU00110"/>
    </source>
</evidence>
<dbReference type="Pfam" id="PF00512">
    <property type="entry name" value="HisKA"/>
    <property type="match status" value="1"/>
</dbReference>
<evidence type="ECO:0000256" key="3">
    <source>
        <dbReference type="ARBA" id="ARBA00006402"/>
    </source>
</evidence>
<dbReference type="InterPro" id="IPR036641">
    <property type="entry name" value="HPT_dom_sf"/>
</dbReference>
<dbReference type="GO" id="GO:0071555">
    <property type="term" value="P:cell wall organization"/>
    <property type="evidence" value="ECO:0007669"/>
    <property type="project" value="InterPro"/>
</dbReference>
<feature type="modified residue" description="4-aspartylphosphate" evidence="19">
    <location>
        <position position="749"/>
    </location>
</feature>